<dbReference type="Gene3D" id="2.60.120.260">
    <property type="entry name" value="Galactose-binding domain-like"/>
    <property type="match status" value="2"/>
</dbReference>
<evidence type="ECO:0000256" key="2">
    <source>
        <dbReference type="ARBA" id="ARBA00022801"/>
    </source>
</evidence>
<feature type="domain" description="DUF4982" evidence="8">
    <location>
        <begin position="621"/>
        <end position="678"/>
    </location>
</feature>
<dbReference type="PANTHER" id="PTHR42732:SF1">
    <property type="entry name" value="BETA-MANNOSIDASE"/>
    <property type="match status" value="1"/>
</dbReference>
<dbReference type="Pfam" id="PF02836">
    <property type="entry name" value="Glyco_hydro_2_C"/>
    <property type="match status" value="1"/>
</dbReference>
<dbReference type="SUPFAM" id="SSF49303">
    <property type="entry name" value="beta-Galactosidase/glucuronidase domain"/>
    <property type="match status" value="1"/>
</dbReference>
<dbReference type="InterPro" id="IPR036156">
    <property type="entry name" value="Beta-gal/glucu_dom_sf"/>
</dbReference>
<feature type="region of interest" description="Disordered" evidence="4">
    <location>
        <begin position="735"/>
        <end position="756"/>
    </location>
</feature>
<dbReference type="GO" id="GO:0005975">
    <property type="term" value="P:carbohydrate metabolic process"/>
    <property type="evidence" value="ECO:0007669"/>
    <property type="project" value="InterPro"/>
</dbReference>
<dbReference type="AlphaFoldDB" id="B3PLJ0"/>
<dbReference type="InterPro" id="IPR051913">
    <property type="entry name" value="GH2_Domain-Containing"/>
</dbReference>
<gene>
    <name evidence="10" type="primary">bgl2C</name>
    <name evidence="10" type="ordered locus">CJA_2610</name>
</gene>
<evidence type="ECO:0000259" key="6">
    <source>
        <dbReference type="Pfam" id="PF02836"/>
    </source>
</evidence>
<dbReference type="InterPro" id="IPR048230">
    <property type="entry name" value="GalA-like"/>
</dbReference>
<dbReference type="OrthoDB" id="9758603at2"/>
<evidence type="ECO:0000256" key="1">
    <source>
        <dbReference type="ARBA" id="ARBA00007401"/>
    </source>
</evidence>
<dbReference type="eggNOG" id="COG3250">
    <property type="taxonomic scope" value="Bacteria"/>
</dbReference>
<dbReference type="Gene3D" id="3.20.20.80">
    <property type="entry name" value="Glycosidases"/>
    <property type="match status" value="1"/>
</dbReference>
<dbReference type="Pfam" id="PF00703">
    <property type="entry name" value="Glyco_hydro_2"/>
    <property type="match status" value="1"/>
</dbReference>
<dbReference type="Pfam" id="PF02837">
    <property type="entry name" value="Glyco_hydro_2_N"/>
    <property type="match status" value="1"/>
</dbReference>
<accession>B3PLJ0</accession>
<evidence type="ECO:0000313" key="11">
    <source>
        <dbReference type="Proteomes" id="UP000001036"/>
    </source>
</evidence>
<keyword evidence="11" id="KW-1185">Reference proteome</keyword>
<feature type="domain" description="Glycoside hydrolase family 2 immunoglobulin-like beta-sandwich" evidence="5">
    <location>
        <begin position="207"/>
        <end position="317"/>
    </location>
</feature>
<dbReference type="InterPro" id="IPR032311">
    <property type="entry name" value="DUF4982"/>
</dbReference>
<evidence type="ECO:0000313" key="10">
    <source>
        <dbReference type="EMBL" id="ACE82724.1"/>
    </source>
</evidence>
<comment type="similarity">
    <text evidence="1">Belongs to the glycosyl hydrolase 2 family.</text>
</comment>
<dbReference type="InterPro" id="IPR006104">
    <property type="entry name" value="Glyco_hydro_2_N"/>
</dbReference>
<dbReference type="STRING" id="498211.CJA_2610"/>
<dbReference type="CAZy" id="GH2">
    <property type="family name" value="Glycoside Hydrolase Family 2"/>
</dbReference>
<feature type="domain" description="Glycosyl hydrolases family 2 sugar binding" evidence="7">
    <location>
        <begin position="108"/>
        <end position="202"/>
    </location>
</feature>
<dbReference type="RefSeq" id="WP_012488206.1">
    <property type="nucleotide sequence ID" value="NC_010995.1"/>
</dbReference>
<dbReference type="InterPro" id="IPR006102">
    <property type="entry name" value="Ig-like_GH2"/>
</dbReference>
<dbReference type="InterPro" id="IPR040605">
    <property type="entry name" value="Glyco_hydro2_dom5"/>
</dbReference>
<dbReference type="Pfam" id="PF16355">
    <property type="entry name" value="DUF4982"/>
    <property type="match status" value="1"/>
</dbReference>
<dbReference type="GO" id="GO:0004565">
    <property type="term" value="F:beta-galactosidase activity"/>
    <property type="evidence" value="ECO:0007669"/>
    <property type="project" value="UniProtKB-EC"/>
</dbReference>
<dbReference type="HOGENOM" id="CLU_006501_0_1_6"/>
<feature type="domain" description="Glycoside hydrolase family 2" evidence="9">
    <location>
        <begin position="691"/>
        <end position="793"/>
    </location>
</feature>
<protein>
    <submittedName>
        <fullName evidence="10">Beta-galactosidase, putative, bgl2C</fullName>
        <ecNumber evidence="10">3.2.1.23</ecNumber>
    </submittedName>
</protein>
<keyword evidence="3 10" id="KW-0326">Glycosidase</keyword>
<dbReference type="InterPro" id="IPR008979">
    <property type="entry name" value="Galactose-bd-like_sf"/>
</dbReference>
<evidence type="ECO:0000259" key="5">
    <source>
        <dbReference type="Pfam" id="PF00703"/>
    </source>
</evidence>
<evidence type="ECO:0000259" key="8">
    <source>
        <dbReference type="Pfam" id="PF16355"/>
    </source>
</evidence>
<dbReference type="PANTHER" id="PTHR42732">
    <property type="entry name" value="BETA-GALACTOSIDASE"/>
    <property type="match status" value="1"/>
</dbReference>
<proteinExistence type="inferred from homology"/>
<dbReference type="InterPro" id="IPR006103">
    <property type="entry name" value="Glyco_hydro_2_cat"/>
</dbReference>
<dbReference type="Proteomes" id="UP000001036">
    <property type="component" value="Chromosome"/>
</dbReference>
<evidence type="ECO:0000256" key="4">
    <source>
        <dbReference type="SAM" id="MobiDB-lite"/>
    </source>
</evidence>
<dbReference type="SUPFAM" id="SSF49785">
    <property type="entry name" value="Galactose-binding domain-like"/>
    <property type="match status" value="2"/>
</dbReference>
<dbReference type="InterPro" id="IPR017853">
    <property type="entry name" value="GH"/>
</dbReference>
<dbReference type="NCBIfam" id="NF041462">
    <property type="entry name" value="GalA"/>
    <property type="match status" value="1"/>
</dbReference>
<name>B3PLJ0_CELJU</name>
<dbReference type="EMBL" id="CP000934">
    <property type="protein sequence ID" value="ACE82724.1"/>
    <property type="molecule type" value="Genomic_DNA"/>
</dbReference>
<dbReference type="KEGG" id="cja:CJA_2610"/>
<evidence type="ECO:0000256" key="3">
    <source>
        <dbReference type="ARBA" id="ARBA00023295"/>
    </source>
</evidence>
<reference evidence="10 11" key="1">
    <citation type="journal article" date="2008" name="J. Bacteriol.">
        <title>Insights into plant cell wall degradation from the genome sequence of the soil bacterium Cellvibrio japonicus.</title>
        <authorList>
            <person name="Deboy R.T."/>
            <person name="Mongodin E.F."/>
            <person name="Fouts D.E."/>
            <person name="Tailford L.E."/>
            <person name="Khouri H."/>
            <person name="Emerson J.B."/>
            <person name="Mohamoud Y."/>
            <person name="Watkins K."/>
            <person name="Henrissat B."/>
            <person name="Gilbert H.J."/>
            <person name="Nelson K.E."/>
        </authorList>
    </citation>
    <scope>NUCLEOTIDE SEQUENCE [LARGE SCALE GENOMIC DNA]</scope>
    <source>
        <strain evidence="10 11">Ueda107</strain>
    </source>
</reference>
<evidence type="ECO:0000259" key="7">
    <source>
        <dbReference type="Pfam" id="PF02837"/>
    </source>
</evidence>
<dbReference type="EC" id="3.2.1.23" evidence="10"/>
<keyword evidence="2 10" id="KW-0378">Hydrolase</keyword>
<evidence type="ECO:0000259" key="9">
    <source>
        <dbReference type="Pfam" id="PF18565"/>
    </source>
</evidence>
<organism evidence="10 11">
    <name type="scientific">Cellvibrio japonicus (strain Ueda107)</name>
    <name type="common">Pseudomonas fluorescens subsp. cellulosa</name>
    <dbReference type="NCBI Taxonomy" id="498211"/>
    <lineage>
        <taxon>Bacteria</taxon>
        <taxon>Pseudomonadati</taxon>
        <taxon>Pseudomonadota</taxon>
        <taxon>Gammaproteobacteria</taxon>
        <taxon>Cellvibrionales</taxon>
        <taxon>Cellvibrionaceae</taxon>
        <taxon>Cellvibrio</taxon>
    </lineage>
</organism>
<sequence>MAPSRLWQYWLLLLLSFPSLVVADVVAESARERLSLNRGWLFHLGDVPFPEIKGHGASYNNAKAGNAGGAAALEYDDSHWRKLDLPHDWAVEGPFDPNANVSQGYRPRGIGWYRRYLRVEDADRGRHFELQFDAIATHSTLWVNGNPVHRNWSGYNASYIDITPYLRYGDALNTIAIRVDAEQMEGWWYEGAGIYRHAWLVKRSPVHIVTDGVHATPRERGNNRWEIPVDVSLYNSGKQPAEVTVRVDVFDPQGKKVASKKAAAQVDVLAHQQVDLPVRINHPQLWSIDNTALYRVHTRVELEGKVIDETSLHTGFRRIRFDAQRGFFLNDQHVKLQGVCIHQDHAGVGVAVPDSIWEYRLRRLKELGVNAIRFAHNAPAAEVLDMADRMGFVVMDENRNFNPSPDYLKQLEWMVRRDRHHPSIMLWSVFNEEPVQGSEVGYEMVRRMTAAVKALDDTRPVTAAMNGGFFTPLNVSHAVDVLGANYQVPDYDRYHTANPHMPFTSSEDTSAFMTRGEFVTDPDKHIIASYDDDFAYWGNSHRDAWQAIDTRAYVAGGFVWTGFDYRGEPTPHEWPSVSSFFGIMDLNGFAKTAYYIHQVQWIKDRPLVHIAPHWNWAGKEGEKIRVMVMSNSERVKLLLNGRVLGEQLVDPYRMNFFDVSYVPGTLEAIAYNGDQEVAHTQVETTGEAIALELMPDRTALKGDGRDAMPITLRALDAQGRAVPVASPRVTFEIKGAGKSIGHGNGDPNSHEDEKGSRRTLFNGLAQLIVQSHAESSGKLSITARAPGLKTAHLDIPVEAVAPVPFVAPTAVLSLLHYWRFSPASLARPDPLQVVADNDMNTWGWGQVPMLEHPPAQGENQGGSWRLYRTHFTARQDLSDGKASIHFRRITGKAEVWLDGKLLGQKTHYAAGELRLNLPAGQGLRQLNVVVQGEGNNPAGIDGLVSLEAHSLQ</sequence>
<dbReference type="InterPro" id="IPR013783">
    <property type="entry name" value="Ig-like_fold"/>
</dbReference>
<dbReference type="SUPFAM" id="SSF51445">
    <property type="entry name" value="(Trans)glycosidases"/>
    <property type="match status" value="1"/>
</dbReference>
<dbReference type="Pfam" id="PF18565">
    <property type="entry name" value="Glyco_hydro2_C5"/>
    <property type="match status" value="1"/>
</dbReference>
<feature type="domain" description="Glycoside hydrolase family 2 catalytic" evidence="6">
    <location>
        <begin position="326"/>
        <end position="560"/>
    </location>
</feature>
<dbReference type="Gene3D" id="2.60.40.10">
    <property type="entry name" value="Immunoglobulins"/>
    <property type="match status" value="3"/>
</dbReference>